<feature type="domain" description="GIY-YIG" evidence="3">
    <location>
        <begin position="11"/>
        <end position="104"/>
    </location>
</feature>
<dbReference type="InterPro" id="IPR003611">
    <property type="entry name" value="NUMOD3"/>
</dbReference>
<dbReference type="EMBL" id="JAUQSX010000014">
    <property type="protein sequence ID" value="MDO7849001.1"/>
    <property type="molecule type" value="Genomic_DNA"/>
</dbReference>
<protein>
    <submittedName>
        <fullName evidence="4">NUMOD3 domain-containing DNA-binding protein</fullName>
    </submittedName>
</protein>
<proteinExistence type="predicted"/>
<dbReference type="NCBIfam" id="TIGR01453">
    <property type="entry name" value="grpIintron_endo"/>
    <property type="match status" value="1"/>
</dbReference>
<dbReference type="Proteomes" id="UP001167796">
    <property type="component" value="Unassembled WGS sequence"/>
</dbReference>
<dbReference type="RefSeq" id="WP_305013668.1">
    <property type="nucleotide sequence ID" value="NZ_JAUQSX010000014.1"/>
</dbReference>
<dbReference type="InterPro" id="IPR006350">
    <property type="entry name" value="Intron_endoG1"/>
</dbReference>
<dbReference type="Gene3D" id="3.40.1440.10">
    <property type="entry name" value="GIY-YIG endonuclease"/>
    <property type="match status" value="1"/>
</dbReference>
<accession>A0ABT9AGN7</accession>
<dbReference type="SUPFAM" id="SSF64496">
    <property type="entry name" value="DNA-binding domain of intron-encoded endonucleases"/>
    <property type="match status" value="1"/>
</dbReference>
<comment type="caution">
    <text evidence="4">The sequence shown here is derived from an EMBL/GenBank/DDBJ whole genome shotgun (WGS) entry which is preliminary data.</text>
</comment>
<dbReference type="PROSITE" id="PS50164">
    <property type="entry name" value="GIY_YIG"/>
    <property type="match status" value="1"/>
</dbReference>
<feature type="compositionally biased region" description="Basic and acidic residues" evidence="2">
    <location>
        <begin position="131"/>
        <end position="142"/>
    </location>
</feature>
<dbReference type="Pfam" id="PF07460">
    <property type="entry name" value="NUMOD3"/>
    <property type="match status" value="1"/>
</dbReference>
<dbReference type="InterPro" id="IPR000305">
    <property type="entry name" value="GIY-YIG_endonuc"/>
</dbReference>
<evidence type="ECO:0000259" key="3">
    <source>
        <dbReference type="PROSITE" id="PS50164"/>
    </source>
</evidence>
<gene>
    <name evidence="4" type="ORF">Q5H92_21735</name>
</gene>
<dbReference type="GO" id="GO:0003677">
    <property type="term" value="F:DNA binding"/>
    <property type="evidence" value="ECO:0007669"/>
    <property type="project" value="UniProtKB-KW"/>
</dbReference>
<evidence type="ECO:0000256" key="2">
    <source>
        <dbReference type="SAM" id="MobiDB-lite"/>
    </source>
</evidence>
<dbReference type="Pfam" id="PF01541">
    <property type="entry name" value="GIY-YIG"/>
    <property type="match status" value="1"/>
</dbReference>
<dbReference type="SMART" id="SM00465">
    <property type="entry name" value="GIYc"/>
    <property type="match status" value="1"/>
</dbReference>
<feature type="region of interest" description="Disordered" evidence="2">
    <location>
        <begin position="104"/>
        <end position="220"/>
    </location>
</feature>
<reference evidence="4" key="1">
    <citation type="submission" date="2023-07" db="EMBL/GenBank/DDBJ databases">
        <authorList>
            <person name="Kim M.K."/>
        </authorList>
    </citation>
    <scope>NUCLEOTIDE SEQUENCE</scope>
    <source>
        <strain evidence="4">M29</strain>
    </source>
</reference>
<keyword evidence="5" id="KW-1185">Reference proteome</keyword>
<evidence type="ECO:0000313" key="4">
    <source>
        <dbReference type="EMBL" id="MDO7849001.1"/>
    </source>
</evidence>
<comment type="similarity">
    <text evidence="1">To endonucleases of group I introns of fungi and phage.</text>
</comment>
<dbReference type="InterPro" id="IPR035901">
    <property type="entry name" value="GIY-YIG_endonuc_sf"/>
</dbReference>
<evidence type="ECO:0000256" key="1">
    <source>
        <dbReference type="ARBA" id="ARBA00010045"/>
    </source>
</evidence>
<dbReference type="SUPFAM" id="SSF82771">
    <property type="entry name" value="GIY-YIG endonuclease"/>
    <property type="match status" value="1"/>
</dbReference>
<evidence type="ECO:0000313" key="5">
    <source>
        <dbReference type="Proteomes" id="UP001167796"/>
    </source>
</evidence>
<keyword evidence="4" id="KW-0238">DNA-binding</keyword>
<name>A0ABT9AGN7_9BACT</name>
<sequence>MQFNIPAEHKNASGVYVIRNTTNRRVYVGSTVNLRRRFNGHRAALISNTHHNGPLQRYFNKYGAGGLSFNLLELVALDANELAKVEQHYITLFNAAHRKTGFNIDPQVYPSPKLSESTKKKLARKRGPLSEQHKLKLSEYAKGRTPPTKGKKLSAEHRAKIGIGQLGRASPMKGRKASEETRQKLSLARTGKKQSPETIAKRNASRQRYFENRQAKPAPS</sequence>
<dbReference type="SMART" id="SM00496">
    <property type="entry name" value="IENR2"/>
    <property type="match status" value="4"/>
</dbReference>
<dbReference type="CDD" id="cd10437">
    <property type="entry name" value="GIY-YIG_HE_I-TevI_like"/>
    <property type="match status" value="1"/>
</dbReference>
<organism evidence="4 5">
    <name type="scientific">Hymenobacter mellowenesis</name>
    <dbReference type="NCBI Taxonomy" id="3063995"/>
    <lineage>
        <taxon>Bacteria</taxon>
        <taxon>Pseudomonadati</taxon>
        <taxon>Bacteroidota</taxon>
        <taxon>Cytophagia</taxon>
        <taxon>Cytophagales</taxon>
        <taxon>Hymenobacteraceae</taxon>
        <taxon>Hymenobacter</taxon>
    </lineage>
</organism>